<dbReference type="Proteomes" id="UP000015105">
    <property type="component" value="Chromosome 2D"/>
</dbReference>
<evidence type="ECO:0000313" key="1">
    <source>
        <dbReference type="EnsemblPlants" id="AET2Gv21161600.2"/>
    </source>
</evidence>
<keyword evidence="2" id="KW-1185">Reference proteome</keyword>
<organism evidence="1 2">
    <name type="scientific">Aegilops tauschii subsp. strangulata</name>
    <name type="common">Goatgrass</name>
    <dbReference type="NCBI Taxonomy" id="200361"/>
    <lineage>
        <taxon>Eukaryota</taxon>
        <taxon>Viridiplantae</taxon>
        <taxon>Streptophyta</taxon>
        <taxon>Embryophyta</taxon>
        <taxon>Tracheophyta</taxon>
        <taxon>Spermatophyta</taxon>
        <taxon>Magnoliopsida</taxon>
        <taxon>Liliopsida</taxon>
        <taxon>Poales</taxon>
        <taxon>Poaceae</taxon>
        <taxon>BOP clade</taxon>
        <taxon>Pooideae</taxon>
        <taxon>Triticodae</taxon>
        <taxon>Triticeae</taxon>
        <taxon>Triticinae</taxon>
        <taxon>Aegilops</taxon>
    </lineage>
</organism>
<accession>A0A453DA91</accession>
<reference evidence="1" key="4">
    <citation type="submission" date="2019-03" db="UniProtKB">
        <authorList>
            <consortium name="EnsemblPlants"/>
        </authorList>
    </citation>
    <scope>IDENTIFICATION</scope>
</reference>
<protein>
    <submittedName>
        <fullName evidence="1">Uncharacterized protein</fullName>
    </submittedName>
</protein>
<dbReference type="Gramene" id="AET2Gv21161600.2">
    <property type="protein sequence ID" value="AET2Gv21161600.2"/>
    <property type="gene ID" value="AET2Gv21161600"/>
</dbReference>
<dbReference type="AlphaFoldDB" id="A0A453DA91"/>
<dbReference type="EnsemblPlants" id="AET2Gv21161600.2">
    <property type="protein sequence ID" value="AET2Gv21161600.2"/>
    <property type="gene ID" value="AET2Gv21161600"/>
</dbReference>
<reference evidence="1" key="5">
    <citation type="journal article" date="2021" name="G3 (Bethesda)">
        <title>Aegilops tauschii genome assembly Aet v5.0 features greater sequence contiguity and improved annotation.</title>
        <authorList>
            <person name="Wang L."/>
            <person name="Zhu T."/>
            <person name="Rodriguez J.C."/>
            <person name="Deal K.R."/>
            <person name="Dubcovsky J."/>
            <person name="McGuire P.E."/>
            <person name="Lux T."/>
            <person name="Spannagl M."/>
            <person name="Mayer K.F.X."/>
            <person name="Baldrich P."/>
            <person name="Meyers B.C."/>
            <person name="Huo N."/>
            <person name="Gu Y.Q."/>
            <person name="Zhou H."/>
            <person name="Devos K.M."/>
            <person name="Bennetzen J.L."/>
            <person name="Unver T."/>
            <person name="Budak H."/>
            <person name="Gulick P.J."/>
            <person name="Galiba G."/>
            <person name="Kalapos B."/>
            <person name="Nelson D.R."/>
            <person name="Li P."/>
            <person name="You F.M."/>
            <person name="Luo M.C."/>
            <person name="Dvorak J."/>
        </authorList>
    </citation>
    <scope>NUCLEOTIDE SEQUENCE [LARGE SCALE GENOMIC DNA]</scope>
    <source>
        <strain evidence="1">cv. AL8/78</strain>
    </source>
</reference>
<reference evidence="1" key="3">
    <citation type="journal article" date="2017" name="Nature">
        <title>Genome sequence of the progenitor of the wheat D genome Aegilops tauschii.</title>
        <authorList>
            <person name="Luo M.C."/>
            <person name="Gu Y.Q."/>
            <person name="Puiu D."/>
            <person name="Wang H."/>
            <person name="Twardziok S.O."/>
            <person name="Deal K.R."/>
            <person name="Huo N."/>
            <person name="Zhu T."/>
            <person name="Wang L."/>
            <person name="Wang Y."/>
            <person name="McGuire P.E."/>
            <person name="Liu S."/>
            <person name="Long H."/>
            <person name="Ramasamy R.K."/>
            <person name="Rodriguez J.C."/>
            <person name="Van S.L."/>
            <person name="Yuan L."/>
            <person name="Wang Z."/>
            <person name="Xia Z."/>
            <person name="Xiao L."/>
            <person name="Anderson O.D."/>
            <person name="Ouyang S."/>
            <person name="Liang Y."/>
            <person name="Zimin A.V."/>
            <person name="Pertea G."/>
            <person name="Qi P."/>
            <person name="Bennetzen J.L."/>
            <person name="Dai X."/>
            <person name="Dawson M.W."/>
            <person name="Muller H.G."/>
            <person name="Kugler K."/>
            <person name="Rivarola-Duarte L."/>
            <person name="Spannagl M."/>
            <person name="Mayer K.F.X."/>
            <person name="Lu F.H."/>
            <person name="Bevan M.W."/>
            <person name="Leroy P."/>
            <person name="Li P."/>
            <person name="You F.M."/>
            <person name="Sun Q."/>
            <person name="Liu Z."/>
            <person name="Lyons E."/>
            <person name="Wicker T."/>
            <person name="Salzberg S.L."/>
            <person name="Devos K.M."/>
            <person name="Dvorak J."/>
        </authorList>
    </citation>
    <scope>NUCLEOTIDE SEQUENCE [LARGE SCALE GENOMIC DNA]</scope>
    <source>
        <strain evidence="1">cv. AL8/78</strain>
    </source>
</reference>
<reference evidence="2" key="1">
    <citation type="journal article" date="2014" name="Science">
        <title>Ancient hybridizations among the ancestral genomes of bread wheat.</title>
        <authorList>
            <consortium name="International Wheat Genome Sequencing Consortium,"/>
            <person name="Marcussen T."/>
            <person name="Sandve S.R."/>
            <person name="Heier L."/>
            <person name="Spannagl M."/>
            <person name="Pfeifer M."/>
            <person name="Jakobsen K.S."/>
            <person name="Wulff B.B."/>
            <person name="Steuernagel B."/>
            <person name="Mayer K.F."/>
            <person name="Olsen O.A."/>
        </authorList>
    </citation>
    <scope>NUCLEOTIDE SEQUENCE [LARGE SCALE GENOMIC DNA]</scope>
    <source>
        <strain evidence="2">cv. AL8/78</strain>
    </source>
</reference>
<proteinExistence type="predicted"/>
<sequence length="247" mass="27085">FSCVSERPPLPCLSLAAPLPLPSFFVPSPPSGRINLNPILKIPKSRSMAIKSASISCFLRCGSAAGAVRPSLWARSAGFLGRVSRTDGTGSKLYCSAPTPWSYAHNFDSDSESMPPGPWWGEALLEEDAEFFPLADFIPVGQGRKELDAIWHALVAGPLESIVLTLRETMAAGNLFRCRSFHVGTLSGIKGLILTPFTNTEYHYIVNDLLSFSLDRNSRSENCRQCLALYRQLSDDLTPFTNTEYHA</sequence>
<evidence type="ECO:0000313" key="2">
    <source>
        <dbReference type="Proteomes" id="UP000015105"/>
    </source>
</evidence>
<name>A0A453DA91_AEGTS</name>
<reference evidence="2" key="2">
    <citation type="journal article" date="2017" name="Nat. Plants">
        <title>The Aegilops tauschii genome reveals multiple impacts of transposons.</title>
        <authorList>
            <person name="Zhao G."/>
            <person name="Zou C."/>
            <person name="Li K."/>
            <person name="Wang K."/>
            <person name="Li T."/>
            <person name="Gao L."/>
            <person name="Zhang X."/>
            <person name="Wang H."/>
            <person name="Yang Z."/>
            <person name="Liu X."/>
            <person name="Jiang W."/>
            <person name="Mao L."/>
            <person name="Kong X."/>
            <person name="Jiao Y."/>
            <person name="Jia J."/>
        </authorList>
    </citation>
    <scope>NUCLEOTIDE SEQUENCE [LARGE SCALE GENOMIC DNA]</scope>
    <source>
        <strain evidence="2">cv. AL8/78</strain>
    </source>
</reference>